<evidence type="ECO:0000313" key="2">
    <source>
        <dbReference type="Proteomes" id="UP000830395"/>
    </source>
</evidence>
<comment type="caution">
    <text evidence="1">The sequence shown here is derived from an EMBL/GenBank/DDBJ whole genome shotgun (WGS) entry which is preliminary data.</text>
</comment>
<evidence type="ECO:0000313" key="1">
    <source>
        <dbReference type="EMBL" id="MCJ8741314.1"/>
    </source>
</evidence>
<sequence>MRRSRLGLRGPCARGVRAVVRMRKSHRRSVGDGYEQQRVFRMRSLRTLGEELPQCGAWPWAGQRSRERSVLLPVRRAGTHRPRLRTDRGRCGEIGHVAVQCSKASEVNCYNCGKTGHLARECTIEASACGEIGHVAVQCSKASEVNCYNCGKTGHLARECTIEASA</sequence>
<proteinExistence type="predicted"/>
<dbReference type="EMBL" id="CM040990">
    <property type="protein sequence ID" value="MCJ8741314.1"/>
    <property type="molecule type" value="Genomic_DNA"/>
</dbReference>
<name>A0ACC5Z093_9TELE</name>
<protein>
    <submittedName>
        <fullName evidence="1">Uncharacterized protein</fullName>
    </submittedName>
</protein>
<keyword evidence="2" id="KW-1185">Reference proteome</keyword>
<accession>A0ACC5Z093</accession>
<organism evidence="1 2">
    <name type="scientific">Pangasius djambal</name>
    <dbReference type="NCBI Taxonomy" id="1691987"/>
    <lineage>
        <taxon>Eukaryota</taxon>
        <taxon>Metazoa</taxon>
        <taxon>Chordata</taxon>
        <taxon>Craniata</taxon>
        <taxon>Vertebrata</taxon>
        <taxon>Euteleostomi</taxon>
        <taxon>Actinopterygii</taxon>
        <taxon>Neopterygii</taxon>
        <taxon>Teleostei</taxon>
        <taxon>Ostariophysi</taxon>
        <taxon>Siluriformes</taxon>
        <taxon>Pangasiidae</taxon>
        <taxon>Pangasius</taxon>
    </lineage>
</organism>
<gene>
    <name evidence="1" type="ORF">PDJAM_G00069290</name>
</gene>
<dbReference type="Proteomes" id="UP000830395">
    <property type="component" value="Chromosome 16"/>
</dbReference>
<reference evidence="1" key="1">
    <citation type="submission" date="2020-02" db="EMBL/GenBank/DDBJ databases">
        <title>Genome sequencing of the panga catfish, Pangasius djambal.</title>
        <authorList>
            <person name="Wen M."/>
            <person name="Zahm M."/>
            <person name="Roques C."/>
            <person name="Cabau C."/>
            <person name="Klopp C."/>
            <person name="Donnadieu C."/>
            <person name="Jouanno E."/>
            <person name="Avarre J.-C."/>
            <person name="Campet M."/>
            <person name="Ha T."/>
            <person name="Dugue R."/>
            <person name="Lampietro C."/>
            <person name="Louis A."/>
            <person name="Herpin A."/>
            <person name="Echchiki A."/>
            <person name="Berthelot C."/>
            <person name="Parey E."/>
            <person name="Roest-Crollius H."/>
            <person name="Braasch I."/>
            <person name="Postlethwait J.H."/>
            <person name="Bobe J."/>
            <person name="Montfort J."/>
            <person name="Bouchez O."/>
            <person name="Begum T."/>
            <person name="Schartl M."/>
            <person name="Gustiano R."/>
            <person name="Guiguen Y."/>
        </authorList>
    </citation>
    <scope>NUCLEOTIDE SEQUENCE</scope>
    <source>
        <strain evidence="1">Pdj_M5554</strain>
    </source>
</reference>